<reference evidence="1 2" key="1">
    <citation type="submission" date="2013-03" db="EMBL/GenBank/DDBJ databases">
        <title>The Genome Sequence of Acinetobacter tandoii CIP 107469.</title>
        <authorList>
            <consortium name="The Broad Institute Genome Sequencing Platform"/>
            <consortium name="The Broad Institute Genome Sequencing Center for Infectious Disease"/>
            <person name="Cerqueira G."/>
            <person name="Feldgarden M."/>
            <person name="Courvalin P."/>
            <person name="Perichon B."/>
            <person name="Grillot-Courvalin C."/>
            <person name="Clermont D."/>
            <person name="Rocha E."/>
            <person name="Yoon E.-J."/>
            <person name="Nemec A."/>
            <person name="Walker B."/>
            <person name="Young S.K."/>
            <person name="Zeng Q."/>
            <person name="Gargeya S."/>
            <person name="Fitzgerald M."/>
            <person name="Haas B."/>
            <person name="Abouelleil A."/>
            <person name="Alvarado L."/>
            <person name="Arachchi H.M."/>
            <person name="Berlin A.M."/>
            <person name="Chapman S.B."/>
            <person name="Dewar J."/>
            <person name="Goldberg J."/>
            <person name="Griggs A."/>
            <person name="Gujja S."/>
            <person name="Hansen M."/>
            <person name="Howarth C."/>
            <person name="Imamovic A."/>
            <person name="Larimer J."/>
            <person name="McCowan C."/>
            <person name="Murphy C."/>
            <person name="Neiman D."/>
            <person name="Pearson M."/>
            <person name="Priest M."/>
            <person name="Roberts A."/>
            <person name="Saif S."/>
            <person name="Shea T."/>
            <person name="Sisk P."/>
            <person name="Sykes S."/>
            <person name="Wortman J."/>
            <person name="Nusbaum C."/>
            <person name="Birren B."/>
        </authorList>
    </citation>
    <scope>NUCLEOTIDE SEQUENCE [LARGE SCALE GENOMIC DNA]</scope>
    <source>
        <strain evidence="1 2">CIP 107469</strain>
    </source>
</reference>
<keyword evidence="2" id="KW-1185">Reference proteome</keyword>
<gene>
    <name evidence="1" type="ORF">I593_02322</name>
</gene>
<dbReference type="EMBL" id="AQFM01000039">
    <property type="protein sequence ID" value="EOR06455.1"/>
    <property type="molecule type" value="Genomic_DNA"/>
</dbReference>
<name>R9AWR0_9GAMM</name>
<accession>R9AWR0</accession>
<comment type="caution">
    <text evidence="1">The sequence shown here is derived from an EMBL/GenBank/DDBJ whole genome shotgun (WGS) entry which is preliminary data.</text>
</comment>
<proteinExistence type="predicted"/>
<dbReference type="RefSeq" id="WP_016167363.1">
    <property type="nucleotide sequence ID" value="NZ_JHZG01000004.1"/>
</dbReference>
<organism evidence="1 2">
    <name type="scientific">Acinetobacter tandoii DSM 14970 = CIP 107469</name>
    <dbReference type="NCBI Taxonomy" id="1120927"/>
    <lineage>
        <taxon>Bacteria</taxon>
        <taxon>Pseudomonadati</taxon>
        <taxon>Pseudomonadota</taxon>
        <taxon>Gammaproteobacteria</taxon>
        <taxon>Moraxellales</taxon>
        <taxon>Moraxellaceae</taxon>
        <taxon>Acinetobacter</taxon>
    </lineage>
</organism>
<sequence length="74" mass="8410">MSLENPTKLQLSEVALSALVNSLKLHGHDLDQIFKEYENQILDNKISGANANWKFQSTDHLKSYIDEAKKNPIL</sequence>
<protein>
    <submittedName>
        <fullName evidence="1">Uncharacterized protein</fullName>
    </submittedName>
</protein>
<evidence type="ECO:0000313" key="2">
    <source>
        <dbReference type="Proteomes" id="UP000016201"/>
    </source>
</evidence>
<dbReference type="PATRIC" id="fig|1120927.3.peg.2255"/>
<evidence type="ECO:0000313" key="1">
    <source>
        <dbReference type="EMBL" id="EOR06455.1"/>
    </source>
</evidence>
<dbReference type="Proteomes" id="UP000016201">
    <property type="component" value="Unassembled WGS sequence"/>
</dbReference>
<dbReference type="AlphaFoldDB" id="R9AWR0"/>